<evidence type="ECO:0000256" key="1">
    <source>
        <dbReference type="ARBA" id="ARBA00006484"/>
    </source>
</evidence>
<dbReference type="Proteomes" id="UP001388673">
    <property type="component" value="Unassembled WGS sequence"/>
</dbReference>
<evidence type="ECO:0000256" key="4">
    <source>
        <dbReference type="ARBA" id="ARBA00037096"/>
    </source>
</evidence>
<dbReference type="PRINTS" id="PR00080">
    <property type="entry name" value="SDRFAMILY"/>
</dbReference>
<evidence type="ECO:0008006" key="8">
    <source>
        <dbReference type="Google" id="ProtNLM"/>
    </source>
</evidence>
<keyword evidence="3" id="KW-0560">Oxidoreductase</keyword>
<dbReference type="InterPro" id="IPR036291">
    <property type="entry name" value="NAD(P)-bd_dom_sf"/>
</dbReference>
<protein>
    <recommendedName>
        <fullName evidence="8">Short-chain dehydrogenase</fullName>
    </recommendedName>
</protein>
<dbReference type="RefSeq" id="XP_066800511.1">
    <property type="nucleotide sequence ID" value="XM_066948738.1"/>
</dbReference>
<dbReference type="InterPro" id="IPR002347">
    <property type="entry name" value="SDR_fam"/>
</dbReference>
<dbReference type="Gene3D" id="3.40.50.720">
    <property type="entry name" value="NAD(P)-binding Rossmann-like Domain"/>
    <property type="match status" value="1"/>
</dbReference>
<dbReference type="GeneID" id="92182905"/>
<dbReference type="PANTHER" id="PTHR44196:SF1">
    <property type="entry name" value="DEHYDROGENASE_REDUCTASE SDR FAMILY MEMBER 7B"/>
    <property type="match status" value="1"/>
</dbReference>
<gene>
    <name evidence="6" type="ORF">IAR55_005647</name>
</gene>
<comment type="similarity">
    <text evidence="1 5">Belongs to the short-chain dehydrogenases/reductases (SDR) family.</text>
</comment>
<sequence>MSPGSSLSFKCALITGGAGGLGKAMAIDLIARGKKVLLAGRSESNLKSTTSEIGAAGYYVLDTGDIPSIPSFISKITSEHPELDCLINNAGVQKPLQILGPDYDFSLETADQEIDINVRGPMHLSVGLIQNHFKDLDGGAVIMNVSSVLGFIPFSVINPVYNGTKAFLHSFSTNLRTQLDQAGSKIKIVEIVPPQVETDLHRDRKDPDDNKKHTAAGANALSIDEFMDAVKKGWEEDKDMIGPGMAQKAVEGWYNGFGKRYEEALKK</sequence>
<reference evidence="6 7" key="1">
    <citation type="journal article" date="2024" name="bioRxiv">
        <title>Comparative genomics of Cryptococcus and Kwoniella reveals pathogenesis evolution and contrasting karyotype dynamics via intercentromeric recombination or chromosome fusion.</title>
        <authorList>
            <person name="Coelho M.A."/>
            <person name="David-Palma M."/>
            <person name="Shea T."/>
            <person name="Bowers K."/>
            <person name="McGinley-Smith S."/>
            <person name="Mohammad A.W."/>
            <person name="Gnirke A."/>
            <person name="Yurkov A.M."/>
            <person name="Nowrousian M."/>
            <person name="Sun S."/>
            <person name="Cuomo C.A."/>
            <person name="Heitman J."/>
        </authorList>
    </citation>
    <scope>NUCLEOTIDE SEQUENCE [LARGE SCALE GENOMIC DNA]</scope>
    <source>
        <strain evidence="6 7">CBS 13917</strain>
    </source>
</reference>
<comment type="caution">
    <text evidence="6">The sequence shown here is derived from an EMBL/GenBank/DDBJ whole genome shotgun (WGS) entry which is preliminary data.</text>
</comment>
<dbReference type="GO" id="GO:0016491">
    <property type="term" value="F:oxidoreductase activity"/>
    <property type="evidence" value="ECO:0007669"/>
    <property type="project" value="UniProtKB-KW"/>
</dbReference>
<dbReference type="EMBL" id="JBCAWK010000011">
    <property type="protein sequence ID" value="KAK8846561.1"/>
    <property type="molecule type" value="Genomic_DNA"/>
</dbReference>
<keyword evidence="2" id="KW-0521">NADP</keyword>
<dbReference type="PROSITE" id="PS00061">
    <property type="entry name" value="ADH_SHORT"/>
    <property type="match status" value="1"/>
</dbReference>
<evidence type="ECO:0000256" key="5">
    <source>
        <dbReference type="RuleBase" id="RU000363"/>
    </source>
</evidence>
<organism evidence="6 7">
    <name type="scientific">Kwoniella newhampshirensis</name>
    <dbReference type="NCBI Taxonomy" id="1651941"/>
    <lineage>
        <taxon>Eukaryota</taxon>
        <taxon>Fungi</taxon>
        <taxon>Dikarya</taxon>
        <taxon>Basidiomycota</taxon>
        <taxon>Agaricomycotina</taxon>
        <taxon>Tremellomycetes</taxon>
        <taxon>Tremellales</taxon>
        <taxon>Cryptococcaceae</taxon>
        <taxon>Kwoniella</taxon>
    </lineage>
</organism>
<evidence type="ECO:0000256" key="3">
    <source>
        <dbReference type="ARBA" id="ARBA00023002"/>
    </source>
</evidence>
<proteinExistence type="inferred from homology"/>
<dbReference type="Pfam" id="PF00106">
    <property type="entry name" value="adh_short"/>
    <property type="match status" value="1"/>
</dbReference>
<keyword evidence="7" id="KW-1185">Reference proteome</keyword>
<evidence type="ECO:0000256" key="2">
    <source>
        <dbReference type="ARBA" id="ARBA00022857"/>
    </source>
</evidence>
<evidence type="ECO:0000313" key="6">
    <source>
        <dbReference type="EMBL" id="KAK8846561.1"/>
    </source>
</evidence>
<comment type="function">
    <text evidence="4">Putative oxidoreductase.</text>
</comment>
<dbReference type="PANTHER" id="PTHR44196">
    <property type="entry name" value="DEHYDROGENASE/REDUCTASE SDR FAMILY MEMBER 7B"/>
    <property type="match status" value="1"/>
</dbReference>
<dbReference type="GO" id="GO:0016020">
    <property type="term" value="C:membrane"/>
    <property type="evidence" value="ECO:0007669"/>
    <property type="project" value="TreeGrafter"/>
</dbReference>
<dbReference type="SUPFAM" id="SSF51735">
    <property type="entry name" value="NAD(P)-binding Rossmann-fold domains"/>
    <property type="match status" value="1"/>
</dbReference>
<dbReference type="PRINTS" id="PR00081">
    <property type="entry name" value="GDHRDH"/>
</dbReference>
<accession>A0AAW0YY83</accession>
<dbReference type="KEGG" id="kne:92182905"/>
<dbReference type="InterPro" id="IPR020904">
    <property type="entry name" value="Sc_DH/Rdtase_CS"/>
</dbReference>
<name>A0AAW0YY83_9TREE</name>
<evidence type="ECO:0000313" key="7">
    <source>
        <dbReference type="Proteomes" id="UP001388673"/>
    </source>
</evidence>
<dbReference type="AlphaFoldDB" id="A0AAW0YY83"/>